<protein>
    <submittedName>
        <fullName evidence="3">CELF4 protein</fullName>
    </submittedName>
</protein>
<keyword evidence="2" id="KW-0472">Membrane</keyword>
<evidence type="ECO:0000313" key="4">
    <source>
        <dbReference type="Proteomes" id="UP000604046"/>
    </source>
</evidence>
<keyword evidence="2" id="KW-0812">Transmembrane</keyword>
<proteinExistence type="predicted"/>
<organism evidence="3 4">
    <name type="scientific">Symbiodinium natans</name>
    <dbReference type="NCBI Taxonomy" id="878477"/>
    <lineage>
        <taxon>Eukaryota</taxon>
        <taxon>Sar</taxon>
        <taxon>Alveolata</taxon>
        <taxon>Dinophyceae</taxon>
        <taxon>Suessiales</taxon>
        <taxon>Symbiodiniaceae</taxon>
        <taxon>Symbiodinium</taxon>
    </lineage>
</organism>
<dbReference type="OrthoDB" id="406917at2759"/>
<accession>A0A812LKU9</accession>
<dbReference type="Proteomes" id="UP000604046">
    <property type="component" value="Unassembled WGS sequence"/>
</dbReference>
<feature type="region of interest" description="Disordered" evidence="1">
    <location>
        <begin position="82"/>
        <end position="136"/>
    </location>
</feature>
<comment type="caution">
    <text evidence="3">The sequence shown here is derived from an EMBL/GenBank/DDBJ whole genome shotgun (WGS) entry which is preliminary data.</text>
</comment>
<feature type="compositionally biased region" description="Basic and acidic residues" evidence="1">
    <location>
        <begin position="96"/>
        <end position="131"/>
    </location>
</feature>
<evidence type="ECO:0000256" key="1">
    <source>
        <dbReference type="SAM" id="MobiDB-lite"/>
    </source>
</evidence>
<keyword evidence="2" id="KW-1133">Transmembrane helix</keyword>
<feature type="transmembrane region" description="Helical" evidence="2">
    <location>
        <begin position="330"/>
        <end position="353"/>
    </location>
</feature>
<gene>
    <name evidence="3" type="primary">CELF4</name>
    <name evidence="3" type="ORF">SNAT2548_LOCUS11553</name>
</gene>
<dbReference type="EMBL" id="CAJNDS010001046">
    <property type="protein sequence ID" value="CAE7245244.1"/>
    <property type="molecule type" value="Genomic_DNA"/>
</dbReference>
<keyword evidence="4" id="KW-1185">Reference proteome</keyword>
<sequence>MFPALLPAQPHILAGGPRRSAAGAGHMDMSGLEGTVLGAPNVGHRASLLRCFFMVSWALGTGAGMDVFTRKTVQRVPSVATCGAGPLRTTVGTPKWRGEGHPEGTGRAHREPPPEENRPRGGRGRGKEGSRSRTVPQLTLQNRGDMCLPCGAQVTLLVAWLLGVVFGNLNYAATTEPFSQYVNMDVLPEVSPAQWDGEAALSVGRVHFGAASTVDVRRSMAFKNVDTYCVAPVSVQQDGVVLPLEVYDFWAIGMDCCSVNAADFHCGEVRNPLAHSGLRLLDERQRSFYRLAVEQAEAAYSLKARHPVFFYWVEDATAEMDSFRNDGYKYFLIGMLSHFAWQSLCVMLAVAAFSKWGYT</sequence>
<reference evidence="3" key="1">
    <citation type="submission" date="2021-02" db="EMBL/GenBank/DDBJ databases">
        <authorList>
            <person name="Dougan E. K."/>
            <person name="Rhodes N."/>
            <person name="Thang M."/>
            <person name="Chan C."/>
        </authorList>
    </citation>
    <scope>NUCLEOTIDE SEQUENCE</scope>
</reference>
<dbReference type="AlphaFoldDB" id="A0A812LKU9"/>
<name>A0A812LKU9_9DINO</name>
<evidence type="ECO:0000313" key="3">
    <source>
        <dbReference type="EMBL" id="CAE7245244.1"/>
    </source>
</evidence>
<evidence type="ECO:0000256" key="2">
    <source>
        <dbReference type="SAM" id="Phobius"/>
    </source>
</evidence>